<dbReference type="Proteomes" id="UP001590950">
    <property type="component" value="Unassembled WGS sequence"/>
</dbReference>
<feature type="compositionally biased region" description="Polar residues" evidence="1">
    <location>
        <begin position="79"/>
        <end position="93"/>
    </location>
</feature>
<protein>
    <submittedName>
        <fullName evidence="2">Uncharacterized protein</fullName>
    </submittedName>
</protein>
<gene>
    <name evidence="2" type="ORF">N7G274_010036</name>
</gene>
<evidence type="ECO:0000313" key="2">
    <source>
        <dbReference type="EMBL" id="KAL2037173.1"/>
    </source>
</evidence>
<feature type="region of interest" description="Disordered" evidence="1">
    <location>
        <begin position="42"/>
        <end position="66"/>
    </location>
</feature>
<proteinExistence type="predicted"/>
<sequence length="438" mass="50582">METLCENVVLGISTPLQPKDEIYDVDLISGSDMNDDLISELNLDDDQDSSTRSRSWGESSDTDDASLFSQNDILTPCTSRSANLHNNDSSNTGWDDHVAELPEDRPLSPLVPAKPVVYFTTTSFRTRHYFFKWLQNTLEAACFDFGMRYFRRELDVLDWKNCNPCLHTQHQRWTQPGRIELDMWANFYDDYTLACPFAKRDQEMICGGAALLRHKTVHREDLNIETLEYAMMLPEMLGDAVLGAKVKWVYEAVCKYDNLEEAVKQEVDGLLYPEEKPPIHPYQLIQRIQDILEPVVFNYIRLTTPEFLNKHGIVEAEQVELQAYQDLGYNQVEQQALWDARRIRVDATHRKVINSIQYRVEQGKELAIIFGDSAQADRIQRLADEFLLCWDPKTSDGSEWLPVIQSVGRWTRIAGWFKSASRKNLRALKRIVTGSKLF</sequence>
<evidence type="ECO:0000256" key="1">
    <source>
        <dbReference type="SAM" id="MobiDB-lite"/>
    </source>
</evidence>
<feature type="region of interest" description="Disordered" evidence="1">
    <location>
        <begin position="79"/>
        <end position="99"/>
    </location>
</feature>
<accession>A0ABR3ZWP9</accession>
<dbReference type="EMBL" id="JBEFKJ010000043">
    <property type="protein sequence ID" value="KAL2037173.1"/>
    <property type="molecule type" value="Genomic_DNA"/>
</dbReference>
<organism evidence="2 3">
    <name type="scientific">Stereocaulon virgatum</name>
    <dbReference type="NCBI Taxonomy" id="373712"/>
    <lineage>
        <taxon>Eukaryota</taxon>
        <taxon>Fungi</taxon>
        <taxon>Dikarya</taxon>
        <taxon>Ascomycota</taxon>
        <taxon>Pezizomycotina</taxon>
        <taxon>Lecanoromycetes</taxon>
        <taxon>OSLEUM clade</taxon>
        <taxon>Lecanoromycetidae</taxon>
        <taxon>Lecanorales</taxon>
        <taxon>Lecanorineae</taxon>
        <taxon>Stereocaulaceae</taxon>
        <taxon>Stereocaulon</taxon>
    </lineage>
</organism>
<comment type="caution">
    <text evidence="2">The sequence shown here is derived from an EMBL/GenBank/DDBJ whole genome shotgun (WGS) entry which is preliminary data.</text>
</comment>
<evidence type="ECO:0000313" key="3">
    <source>
        <dbReference type="Proteomes" id="UP001590950"/>
    </source>
</evidence>
<reference evidence="2 3" key="1">
    <citation type="submission" date="2024-09" db="EMBL/GenBank/DDBJ databases">
        <title>Rethinking Asexuality: The Enigmatic Case of Functional Sexual Genes in Lepraria (Stereocaulaceae).</title>
        <authorList>
            <person name="Doellman M."/>
            <person name="Sun Y."/>
            <person name="Barcenas-Pena A."/>
            <person name="Lumbsch H.T."/>
            <person name="Grewe F."/>
        </authorList>
    </citation>
    <scope>NUCLEOTIDE SEQUENCE [LARGE SCALE GENOMIC DNA]</scope>
    <source>
        <strain evidence="2 3">Mercado 3170</strain>
    </source>
</reference>
<name>A0ABR3ZWP9_9LECA</name>
<keyword evidence="3" id="KW-1185">Reference proteome</keyword>
<feature type="compositionally biased region" description="Low complexity" evidence="1">
    <location>
        <begin position="50"/>
        <end position="59"/>
    </location>
</feature>